<keyword evidence="7 18" id="KW-0679">Respiratory chain</keyword>
<evidence type="ECO:0000256" key="18">
    <source>
        <dbReference type="RuleBase" id="RU003403"/>
    </source>
</evidence>
<keyword evidence="15 18" id="KW-0496">Mitochondrion</keyword>
<evidence type="ECO:0000256" key="16">
    <source>
        <dbReference type="ARBA" id="ARBA00023136"/>
    </source>
</evidence>
<dbReference type="PANTHER" id="PTHR46552">
    <property type="entry name" value="NADH-UBIQUINONE OXIDOREDUCTASE CHAIN 2"/>
    <property type="match status" value="1"/>
</dbReference>
<accession>A0A5P9W9G5</accession>
<keyword evidence="16 18" id="KW-0472">Membrane</keyword>
<dbReference type="EMBL" id="MK215645">
    <property type="protein sequence ID" value="QFX74908.1"/>
    <property type="molecule type" value="Genomic_DNA"/>
</dbReference>
<comment type="catalytic activity">
    <reaction evidence="17 18">
        <text>a ubiquinone + NADH + 5 H(+)(in) = a ubiquinol + NAD(+) + 4 H(+)(out)</text>
        <dbReference type="Rhea" id="RHEA:29091"/>
        <dbReference type="Rhea" id="RHEA-COMP:9565"/>
        <dbReference type="Rhea" id="RHEA-COMP:9566"/>
        <dbReference type="ChEBI" id="CHEBI:15378"/>
        <dbReference type="ChEBI" id="CHEBI:16389"/>
        <dbReference type="ChEBI" id="CHEBI:17976"/>
        <dbReference type="ChEBI" id="CHEBI:57540"/>
        <dbReference type="ChEBI" id="CHEBI:57945"/>
        <dbReference type="EC" id="7.1.1.2"/>
    </reaction>
</comment>
<dbReference type="PRINTS" id="PR01436">
    <property type="entry name" value="NADHDHGNASE2"/>
</dbReference>
<reference evidence="20" key="1">
    <citation type="journal article" date="2019" name="Mitochondrial DNA Part B Resour">
        <title>The complete mitochondrial genome of Ampithoe lacertosa Spence Bate, 1858 (Crustacea: Amphipoda: Ampithoidae).</title>
        <authorList>
            <person name="Lee S.-H."/>
            <person name="Lee S.-H."/>
            <person name="Lim B.-J."/>
            <person name="Kim M.K."/>
            <person name="Shin M.-H."/>
        </authorList>
    </citation>
    <scope>NUCLEOTIDE SEQUENCE</scope>
</reference>
<keyword evidence="13 18" id="KW-0520">NAD</keyword>
<evidence type="ECO:0000256" key="7">
    <source>
        <dbReference type="ARBA" id="ARBA00022660"/>
    </source>
</evidence>
<sequence>MFLHPVYISFFTIMLFSTLLMMSTNTWLITWLMIEINMLVFIPLMNLKKNKYQAESALKYFITQVTASIIMIVSIMSLTNSNQINTTMLMLALLLKMGVAPFHQWMPAIAEGLQWETMLILMIPQKIGPLILIHQVTLSNLMNTNMFLFITLTALIGSVGGLINFSLRKIMIYSSISHSGWMLMSILMSLKLWISYFSIYSVMLMAIITSFKNLKINNLKQMFFINNKLLKYLLMIMFLSLSGLPPFSGFLAKYLVILMAGMSGYKLIVIPLITATLISLFFYMRIILMNMFTVNSKIYKPMITKSSNKKLISINLLGLFSGWFFFLL</sequence>
<evidence type="ECO:0000259" key="19">
    <source>
        <dbReference type="Pfam" id="PF00361"/>
    </source>
</evidence>
<feature type="transmembrane region" description="Helical" evidence="18">
    <location>
        <begin position="146"/>
        <end position="163"/>
    </location>
</feature>
<feature type="transmembrane region" description="Helical" evidence="18">
    <location>
        <begin position="268"/>
        <end position="288"/>
    </location>
</feature>
<comment type="subcellular location">
    <subcellularLocation>
        <location evidence="2 18">Mitochondrion inner membrane</location>
        <topology evidence="2 18">Multi-pass membrane protein</topology>
    </subcellularLocation>
</comment>
<evidence type="ECO:0000256" key="17">
    <source>
        <dbReference type="ARBA" id="ARBA00049551"/>
    </source>
</evidence>
<feature type="transmembrane region" description="Helical" evidence="18">
    <location>
        <begin position="57"/>
        <end position="78"/>
    </location>
</feature>
<keyword evidence="10 18" id="KW-1278">Translocase</keyword>
<dbReference type="GO" id="GO:0008137">
    <property type="term" value="F:NADH dehydrogenase (ubiquinone) activity"/>
    <property type="evidence" value="ECO:0007669"/>
    <property type="project" value="UniProtKB-EC"/>
</dbReference>
<evidence type="ECO:0000256" key="8">
    <source>
        <dbReference type="ARBA" id="ARBA00022692"/>
    </source>
</evidence>
<dbReference type="InterPro" id="IPR050175">
    <property type="entry name" value="Complex_I_Subunit_2"/>
</dbReference>
<feature type="domain" description="NADH:quinone oxidoreductase/Mrp antiporter transmembrane" evidence="19">
    <location>
        <begin position="25"/>
        <end position="278"/>
    </location>
</feature>
<dbReference type="PANTHER" id="PTHR46552:SF1">
    <property type="entry name" value="NADH-UBIQUINONE OXIDOREDUCTASE CHAIN 2"/>
    <property type="match status" value="1"/>
</dbReference>
<keyword evidence="6" id="KW-0813">Transport</keyword>
<evidence type="ECO:0000256" key="9">
    <source>
        <dbReference type="ARBA" id="ARBA00022792"/>
    </source>
</evidence>
<dbReference type="Pfam" id="PF00361">
    <property type="entry name" value="Proton_antipo_M"/>
    <property type="match status" value="1"/>
</dbReference>
<comment type="similarity">
    <text evidence="3 18">Belongs to the complex I subunit 2 family.</text>
</comment>
<dbReference type="CTD" id="4536"/>
<proteinExistence type="inferred from homology"/>
<evidence type="ECO:0000256" key="15">
    <source>
        <dbReference type="ARBA" id="ARBA00023128"/>
    </source>
</evidence>
<feature type="transmembrane region" description="Helical" evidence="18">
    <location>
        <begin position="5"/>
        <end position="22"/>
    </location>
</feature>
<keyword evidence="8 18" id="KW-0812">Transmembrane</keyword>
<evidence type="ECO:0000256" key="5">
    <source>
        <dbReference type="ARBA" id="ARBA00021008"/>
    </source>
</evidence>
<dbReference type="EC" id="7.1.1.2" evidence="4 18"/>
<dbReference type="InterPro" id="IPR001750">
    <property type="entry name" value="ND/Mrp_TM"/>
</dbReference>
<evidence type="ECO:0000256" key="10">
    <source>
        <dbReference type="ARBA" id="ARBA00022967"/>
    </source>
</evidence>
<dbReference type="InterPro" id="IPR003917">
    <property type="entry name" value="NADH_UbQ_OxRdtase_chain2"/>
</dbReference>
<evidence type="ECO:0000256" key="13">
    <source>
        <dbReference type="ARBA" id="ARBA00023027"/>
    </source>
</evidence>
<dbReference type="GO" id="GO:0006120">
    <property type="term" value="P:mitochondrial electron transport, NADH to ubiquinone"/>
    <property type="evidence" value="ECO:0007669"/>
    <property type="project" value="InterPro"/>
</dbReference>
<feature type="transmembrane region" description="Helical" evidence="18">
    <location>
        <begin position="193"/>
        <end position="211"/>
    </location>
</feature>
<organism evidence="20">
    <name type="scientific">Ampithoe lacertosa</name>
    <dbReference type="NCBI Taxonomy" id="429030"/>
    <lineage>
        <taxon>Eukaryota</taxon>
        <taxon>Metazoa</taxon>
        <taxon>Ecdysozoa</taxon>
        <taxon>Arthropoda</taxon>
        <taxon>Crustacea</taxon>
        <taxon>Multicrustacea</taxon>
        <taxon>Malacostraca</taxon>
        <taxon>Eumalacostraca</taxon>
        <taxon>Peracarida</taxon>
        <taxon>Amphipoda</taxon>
        <taxon>Senticaudata</taxon>
        <taxon>Corophiida</taxon>
        <taxon>Corophiidira</taxon>
        <taxon>Corophioidea</taxon>
        <taxon>Ampithoidae</taxon>
        <taxon>Ampithoe</taxon>
    </lineage>
</organism>
<keyword evidence="11 18" id="KW-0249">Electron transport</keyword>
<dbReference type="AlphaFoldDB" id="A0A5P9W9G5"/>
<keyword evidence="9 18" id="KW-0999">Mitochondrion inner membrane</keyword>
<keyword evidence="14 18" id="KW-0830">Ubiquinone</keyword>
<evidence type="ECO:0000256" key="1">
    <source>
        <dbReference type="ARBA" id="ARBA00003257"/>
    </source>
</evidence>
<evidence type="ECO:0000313" key="20">
    <source>
        <dbReference type="EMBL" id="QFX74908.1"/>
    </source>
</evidence>
<comment type="function">
    <text evidence="1">Core subunit of the mitochondrial membrane respiratory chain NADH dehydrogenase (Complex I) that is believed to belong to the minimal assembly required for catalysis. Complex I functions in the transfer of electrons from NADH to the respiratory chain. The immediate electron acceptor for the enzyme is believed to be ubiquinone.</text>
</comment>
<name>A0A5P9W9G5_9CRUS</name>
<evidence type="ECO:0000256" key="6">
    <source>
        <dbReference type="ARBA" id="ARBA00022448"/>
    </source>
</evidence>
<dbReference type="RefSeq" id="YP_009710406.1">
    <property type="nucleotide sequence ID" value="NC_045187.1"/>
</dbReference>
<dbReference type="GO" id="GO:0005743">
    <property type="term" value="C:mitochondrial inner membrane"/>
    <property type="evidence" value="ECO:0007669"/>
    <property type="project" value="UniProtKB-SubCell"/>
</dbReference>
<feature type="transmembrane region" description="Helical" evidence="18">
    <location>
        <begin position="232"/>
        <end position="256"/>
    </location>
</feature>
<gene>
    <name evidence="20" type="primary">ND2</name>
</gene>
<evidence type="ECO:0000256" key="3">
    <source>
        <dbReference type="ARBA" id="ARBA00007012"/>
    </source>
</evidence>
<geneLocation type="mitochondrion" evidence="20"/>
<protein>
    <recommendedName>
        <fullName evidence="5 18">NADH-ubiquinone oxidoreductase chain 2</fullName>
        <ecNumber evidence="4 18">7.1.1.2</ecNumber>
    </recommendedName>
</protein>
<evidence type="ECO:0000256" key="14">
    <source>
        <dbReference type="ARBA" id="ARBA00023075"/>
    </source>
</evidence>
<evidence type="ECO:0000256" key="11">
    <source>
        <dbReference type="ARBA" id="ARBA00022982"/>
    </source>
</evidence>
<evidence type="ECO:0000256" key="2">
    <source>
        <dbReference type="ARBA" id="ARBA00004448"/>
    </source>
</evidence>
<dbReference type="GeneID" id="42437234"/>
<evidence type="ECO:0000256" key="4">
    <source>
        <dbReference type="ARBA" id="ARBA00012944"/>
    </source>
</evidence>
<comment type="function">
    <text evidence="18">Core subunit of the mitochondrial membrane respiratory chain NADH dehydrogenase (Complex I) which catalyzes electron transfer from NADH through the respiratory chain, using ubiquinone as an electron acceptor. Essential for the catalytic activity and assembly of complex I.</text>
</comment>
<keyword evidence="12 18" id="KW-1133">Transmembrane helix</keyword>
<evidence type="ECO:0000256" key="12">
    <source>
        <dbReference type="ARBA" id="ARBA00022989"/>
    </source>
</evidence>
<feature type="transmembrane region" description="Helical" evidence="18">
    <location>
        <begin position="309"/>
        <end position="326"/>
    </location>
</feature>